<evidence type="ECO:0000313" key="11">
    <source>
        <dbReference type="Proteomes" id="UP000827092"/>
    </source>
</evidence>
<dbReference type="EMBL" id="JAFNEN010000002">
    <property type="protein sequence ID" value="KAG8201822.1"/>
    <property type="molecule type" value="Genomic_DNA"/>
</dbReference>
<feature type="compositionally biased region" description="Polar residues" evidence="8">
    <location>
        <begin position="877"/>
        <end position="893"/>
    </location>
</feature>
<dbReference type="GO" id="GO:0007076">
    <property type="term" value="P:mitotic chromosome condensation"/>
    <property type="evidence" value="ECO:0007669"/>
    <property type="project" value="InterPro"/>
</dbReference>
<dbReference type="Pfam" id="PF12719">
    <property type="entry name" value="Cnd3"/>
    <property type="match status" value="1"/>
</dbReference>
<evidence type="ECO:0000256" key="1">
    <source>
        <dbReference type="ARBA" id="ARBA00004286"/>
    </source>
</evidence>
<feature type="compositionally biased region" description="Low complexity" evidence="8">
    <location>
        <begin position="918"/>
        <end position="944"/>
    </location>
</feature>
<dbReference type="GO" id="GO:0005737">
    <property type="term" value="C:cytoplasm"/>
    <property type="evidence" value="ECO:0007669"/>
    <property type="project" value="TreeGrafter"/>
</dbReference>
<dbReference type="InterPro" id="IPR025977">
    <property type="entry name" value="Cnd3_C"/>
</dbReference>
<accession>A0AAV6VXT6</accession>
<evidence type="ECO:0000259" key="9">
    <source>
        <dbReference type="Pfam" id="PF12719"/>
    </source>
</evidence>
<organism evidence="10 11">
    <name type="scientific">Oedothorax gibbosus</name>
    <dbReference type="NCBI Taxonomy" id="931172"/>
    <lineage>
        <taxon>Eukaryota</taxon>
        <taxon>Metazoa</taxon>
        <taxon>Ecdysozoa</taxon>
        <taxon>Arthropoda</taxon>
        <taxon>Chelicerata</taxon>
        <taxon>Arachnida</taxon>
        <taxon>Araneae</taxon>
        <taxon>Araneomorphae</taxon>
        <taxon>Entelegynae</taxon>
        <taxon>Araneoidea</taxon>
        <taxon>Linyphiidae</taxon>
        <taxon>Erigoninae</taxon>
        <taxon>Oedothorax</taxon>
    </lineage>
</organism>
<dbReference type="InterPro" id="IPR011989">
    <property type="entry name" value="ARM-like"/>
</dbReference>
<evidence type="ECO:0000256" key="2">
    <source>
        <dbReference type="ARBA" id="ARBA00006533"/>
    </source>
</evidence>
<dbReference type="InterPro" id="IPR027165">
    <property type="entry name" value="CND3"/>
</dbReference>
<reference evidence="10 11" key="1">
    <citation type="journal article" date="2022" name="Nat. Ecol. Evol.">
        <title>A masculinizing supergene underlies an exaggerated male reproductive morph in a spider.</title>
        <authorList>
            <person name="Hendrickx F."/>
            <person name="De Corte Z."/>
            <person name="Sonet G."/>
            <person name="Van Belleghem S.M."/>
            <person name="Kostlbacher S."/>
            <person name="Vangestel C."/>
        </authorList>
    </citation>
    <scope>NUCLEOTIDE SEQUENCE [LARGE SCALE GENOMIC DNA]</scope>
    <source>
        <strain evidence="10">W744_W776</strain>
    </source>
</reference>
<evidence type="ECO:0000256" key="3">
    <source>
        <dbReference type="ARBA" id="ARBA00022454"/>
    </source>
</evidence>
<feature type="compositionally biased region" description="Polar residues" evidence="8">
    <location>
        <begin position="947"/>
        <end position="960"/>
    </location>
</feature>
<evidence type="ECO:0000256" key="5">
    <source>
        <dbReference type="ARBA" id="ARBA00022776"/>
    </source>
</evidence>
<comment type="similarity">
    <text evidence="2">Belongs to the CND3 (condensin subunit 3) family.</text>
</comment>
<dbReference type="Proteomes" id="UP000827092">
    <property type="component" value="Unassembled WGS sequence"/>
</dbReference>
<dbReference type="GO" id="GO:0000796">
    <property type="term" value="C:condensin complex"/>
    <property type="evidence" value="ECO:0007669"/>
    <property type="project" value="InterPro"/>
</dbReference>
<keyword evidence="11" id="KW-1185">Reference proteome</keyword>
<dbReference type="GO" id="GO:0000793">
    <property type="term" value="C:condensed chromosome"/>
    <property type="evidence" value="ECO:0007669"/>
    <property type="project" value="TreeGrafter"/>
</dbReference>
<dbReference type="PANTHER" id="PTHR14418">
    <property type="entry name" value="CONDENSIN COMPLEX SUBUNIT 3-RELATED"/>
    <property type="match status" value="1"/>
</dbReference>
<keyword evidence="7" id="KW-0131">Cell cycle</keyword>
<keyword evidence="4" id="KW-0132">Cell division</keyword>
<keyword evidence="5" id="KW-0498">Mitosis</keyword>
<comment type="subcellular location">
    <subcellularLocation>
        <location evidence="1">Chromosome</location>
    </subcellularLocation>
</comment>
<evidence type="ECO:0000256" key="4">
    <source>
        <dbReference type="ARBA" id="ARBA00022618"/>
    </source>
</evidence>
<sequence length="988" mass="111576">MVVQSIEIISSFHNHIIISVMAPSSDANVTNQADNVSQLLEEVFEASTQEADLTDLIGTVSDLYDAFSGQGFESSFKEILKTVLSENKRSVEVRRILCFISECAVTMDNKFKNDHQAHEESTEDIDDIIHPLLKYLFKALARWSNAASYTIRFRSCQLLHMILTYVQDHGVGEIDMATYENISKIIDTRKLDVSCNVRAHAVLLAKFFQDPSSVNDPVIAGLCWQLESDPNPRVRQNIVSIIAACEETIVPITKRFLFDKNAAVRNAALLHICNRISPRSFSTKQRIMILKQCFSDPSELVRRNAEERLIPVWFRAYKDKLCRFFKDLRLGSESLDNLMFISKFLKVLSKCVKIAQIVEEIDLDLESCLPKSNLTADKVFLWHRFYLLGYKEEKLCKFLPQPEVLIDFISKQFTSSAFEDDQSSIFNELSLFAMQVIADAGADKCEEIFPVILNMMRNPYVAHDVMPYIVTLYMTYAPKEKSIIYGEIMQAIEDLQKLIQFTPGEEKNIVLKSLSIVSQVFLEADTLTNELKSMKDNLIVHHLSSEDLTLKKKSLSALALYCKLDKEEAIASWSLFTNAAFIASSDLKNILLKGAFDILNCHGLDIFSDCEEEQLDSTLESLLLNLEDDDKERSIMVLGILKLYLCHYTFSPNILAKLILLYFNPESYSTMKDIETFLKLYGKTKQEAECLCQTYLTVIDLLFDSNKHGPYHKINVKKVTLQLLEFGKSFENSKSSVLEENFEDLVILKITKKFLKTPWRLQSADLYTICNLITPKNVDNLIKLKENIKLVIESMNSAVYQQTNPFTKKSTKQFSAYMKKIQNAINTAPLVFEAPKQPSPLEKRLFADPPTDESIDSSKDIEIEVDASPPLRASLDETGNNSEKSPDSDSSLPGTPEKSFRSQDVSATFKTPAPPTKTPASRKAPASKNTPAPTKTPAPRKTPASGMASSTRKTPGTAKSRTARKKVPDQVQLSVDQSEFCIENVDSN</sequence>
<dbReference type="GO" id="GO:0051301">
    <property type="term" value="P:cell division"/>
    <property type="evidence" value="ECO:0007669"/>
    <property type="project" value="UniProtKB-KW"/>
</dbReference>
<dbReference type="SUPFAM" id="SSF48371">
    <property type="entry name" value="ARM repeat"/>
    <property type="match status" value="1"/>
</dbReference>
<feature type="domain" description="Nuclear condensin complex subunit 3 C-terminal" evidence="9">
    <location>
        <begin position="513"/>
        <end position="751"/>
    </location>
</feature>
<dbReference type="Gene3D" id="1.25.10.10">
    <property type="entry name" value="Leucine-rich Repeat Variant"/>
    <property type="match status" value="1"/>
</dbReference>
<keyword evidence="3" id="KW-0158">Chromosome</keyword>
<dbReference type="AlphaFoldDB" id="A0AAV6VXT6"/>
<keyword evidence="6" id="KW-0226">DNA condensation</keyword>
<evidence type="ECO:0000313" key="10">
    <source>
        <dbReference type="EMBL" id="KAG8201822.1"/>
    </source>
</evidence>
<comment type="caution">
    <text evidence="10">The sequence shown here is derived from an EMBL/GenBank/DDBJ whole genome shotgun (WGS) entry which is preliminary data.</text>
</comment>
<evidence type="ECO:0000256" key="7">
    <source>
        <dbReference type="ARBA" id="ARBA00023306"/>
    </source>
</evidence>
<protein>
    <recommendedName>
        <fullName evidence="9">Nuclear condensin complex subunit 3 C-terminal domain-containing protein</fullName>
    </recommendedName>
</protein>
<dbReference type="PANTHER" id="PTHR14418:SF5">
    <property type="entry name" value="CONDENSIN COMPLEX SUBUNIT 3"/>
    <property type="match status" value="1"/>
</dbReference>
<feature type="region of interest" description="Disordered" evidence="8">
    <location>
        <begin position="841"/>
        <end position="988"/>
    </location>
</feature>
<name>A0AAV6VXT6_9ARAC</name>
<evidence type="ECO:0000256" key="8">
    <source>
        <dbReference type="SAM" id="MobiDB-lite"/>
    </source>
</evidence>
<gene>
    <name evidence="10" type="ORF">JTE90_027302</name>
</gene>
<evidence type="ECO:0000256" key="6">
    <source>
        <dbReference type="ARBA" id="ARBA00023067"/>
    </source>
</evidence>
<dbReference type="InterPro" id="IPR016024">
    <property type="entry name" value="ARM-type_fold"/>
</dbReference>
<proteinExistence type="inferred from homology"/>